<keyword evidence="2" id="KW-1185">Reference proteome</keyword>
<protein>
    <submittedName>
        <fullName evidence="1">Uncharacterized protein</fullName>
    </submittedName>
</protein>
<name>A0AC60Q8E4_IXOPE</name>
<accession>A0AC60Q8E4</accession>
<organism evidence="1 2">
    <name type="scientific">Ixodes persulcatus</name>
    <name type="common">Taiga tick</name>
    <dbReference type="NCBI Taxonomy" id="34615"/>
    <lineage>
        <taxon>Eukaryota</taxon>
        <taxon>Metazoa</taxon>
        <taxon>Ecdysozoa</taxon>
        <taxon>Arthropoda</taxon>
        <taxon>Chelicerata</taxon>
        <taxon>Arachnida</taxon>
        <taxon>Acari</taxon>
        <taxon>Parasitiformes</taxon>
        <taxon>Ixodida</taxon>
        <taxon>Ixodoidea</taxon>
        <taxon>Ixodidae</taxon>
        <taxon>Ixodinae</taxon>
        <taxon>Ixodes</taxon>
    </lineage>
</organism>
<proteinExistence type="predicted"/>
<evidence type="ECO:0000313" key="2">
    <source>
        <dbReference type="Proteomes" id="UP000805193"/>
    </source>
</evidence>
<dbReference type="EMBL" id="JABSTQ010009361">
    <property type="protein sequence ID" value="KAG0430026.1"/>
    <property type="molecule type" value="Genomic_DNA"/>
</dbReference>
<feature type="non-terminal residue" evidence="1">
    <location>
        <position position="1"/>
    </location>
</feature>
<comment type="caution">
    <text evidence="1">The sequence shown here is derived from an EMBL/GenBank/DDBJ whole genome shotgun (WGS) entry which is preliminary data.</text>
</comment>
<reference evidence="1 2" key="1">
    <citation type="journal article" date="2020" name="Cell">
        <title>Large-Scale Comparative Analyses of Tick Genomes Elucidate Their Genetic Diversity and Vector Capacities.</title>
        <authorList>
            <consortium name="Tick Genome and Microbiome Consortium (TIGMIC)"/>
            <person name="Jia N."/>
            <person name="Wang J."/>
            <person name="Shi W."/>
            <person name="Du L."/>
            <person name="Sun Y."/>
            <person name="Zhan W."/>
            <person name="Jiang J.F."/>
            <person name="Wang Q."/>
            <person name="Zhang B."/>
            <person name="Ji P."/>
            <person name="Bell-Sakyi L."/>
            <person name="Cui X.M."/>
            <person name="Yuan T.T."/>
            <person name="Jiang B.G."/>
            <person name="Yang W.F."/>
            <person name="Lam T.T."/>
            <person name="Chang Q.C."/>
            <person name="Ding S.J."/>
            <person name="Wang X.J."/>
            <person name="Zhu J.G."/>
            <person name="Ruan X.D."/>
            <person name="Zhao L."/>
            <person name="Wei J.T."/>
            <person name="Ye R.Z."/>
            <person name="Que T.C."/>
            <person name="Du C.H."/>
            <person name="Zhou Y.H."/>
            <person name="Cheng J.X."/>
            <person name="Dai P.F."/>
            <person name="Guo W.B."/>
            <person name="Han X.H."/>
            <person name="Huang E.J."/>
            <person name="Li L.F."/>
            <person name="Wei W."/>
            <person name="Gao Y.C."/>
            <person name="Liu J.Z."/>
            <person name="Shao H.Z."/>
            <person name="Wang X."/>
            <person name="Wang C.C."/>
            <person name="Yang T.C."/>
            <person name="Huo Q.B."/>
            <person name="Li W."/>
            <person name="Chen H.Y."/>
            <person name="Chen S.E."/>
            <person name="Zhou L.G."/>
            <person name="Ni X.B."/>
            <person name="Tian J.H."/>
            <person name="Sheng Y."/>
            <person name="Liu T."/>
            <person name="Pan Y.S."/>
            <person name="Xia L.Y."/>
            <person name="Li J."/>
            <person name="Zhao F."/>
            <person name="Cao W.C."/>
        </authorList>
    </citation>
    <scope>NUCLEOTIDE SEQUENCE [LARGE SCALE GENOMIC DNA]</scope>
    <source>
        <strain evidence="1">Iper-2018</strain>
    </source>
</reference>
<evidence type="ECO:0000313" key="1">
    <source>
        <dbReference type="EMBL" id="KAG0430026.1"/>
    </source>
</evidence>
<gene>
    <name evidence="1" type="ORF">HPB47_023076</name>
</gene>
<dbReference type="Proteomes" id="UP000805193">
    <property type="component" value="Unassembled WGS sequence"/>
</dbReference>
<sequence>TKTKRRYSTNRRADMAATTASVTLWCTLLRRLDVTGELHAVLSRHNLDTQSEARRKTPKEITSRLISPALNKMNFRVPPTEKATRKTPKEITSRLMSLALTKKNLGVPPAE</sequence>
<feature type="non-terminal residue" evidence="1">
    <location>
        <position position="111"/>
    </location>
</feature>